<dbReference type="EMBL" id="FNAB01000005">
    <property type="protein sequence ID" value="SDD64718.1"/>
    <property type="molecule type" value="Genomic_DNA"/>
</dbReference>
<accession>A0A1G6WFY8</accession>
<evidence type="ECO:0000313" key="1">
    <source>
        <dbReference type="EMBL" id="SDD64718.1"/>
    </source>
</evidence>
<protein>
    <submittedName>
        <fullName evidence="1">Uncharacterized protein</fullName>
    </submittedName>
</protein>
<organism evidence="1 2">
    <name type="scientific">Rhodococcus tukisamuensis</name>
    <dbReference type="NCBI Taxonomy" id="168276"/>
    <lineage>
        <taxon>Bacteria</taxon>
        <taxon>Bacillati</taxon>
        <taxon>Actinomycetota</taxon>
        <taxon>Actinomycetes</taxon>
        <taxon>Mycobacteriales</taxon>
        <taxon>Nocardiaceae</taxon>
        <taxon>Rhodococcus</taxon>
    </lineage>
</organism>
<name>A0A1G6WFY8_9NOCA</name>
<evidence type="ECO:0000313" key="2">
    <source>
        <dbReference type="Proteomes" id="UP000199417"/>
    </source>
</evidence>
<gene>
    <name evidence="1" type="ORF">SAMN05444580_105355</name>
</gene>
<keyword evidence="2" id="KW-1185">Reference proteome</keyword>
<dbReference type="Proteomes" id="UP000199417">
    <property type="component" value="Unassembled WGS sequence"/>
</dbReference>
<dbReference type="AlphaFoldDB" id="A0A1G6WFY8"/>
<reference evidence="1 2" key="1">
    <citation type="submission" date="2016-10" db="EMBL/GenBank/DDBJ databases">
        <authorList>
            <person name="de Groot N.N."/>
        </authorList>
    </citation>
    <scope>NUCLEOTIDE SEQUENCE [LARGE SCALE GENOMIC DNA]</scope>
    <source>
        <strain evidence="1 2">JCM 11308</strain>
    </source>
</reference>
<proteinExistence type="predicted"/>
<sequence length="77" mass="8763">MEKPHNGLFGYPEKLADRGGPNVVPWLRIAVRQVNRERNGGQDLLIEVVEDQWRQFGRLDTVRPLDIGTPEPVGDDE</sequence>